<sequence length="134" mass="15317">MWSVTSFNELRRDGLAVERNNRLHPGQKPELSYVEECLNGRKGPVIASTDYMKLFADQIRQWVPTKEYKVLGTDGFGRSDSRKKLRHFFEVDRHFVVLAALEALADRGDIEPKVVAEAIAKFGIDPEKRNPLDC</sequence>
<dbReference type="Pfam" id="PF22613">
    <property type="entry name" value="Transketolase_C_1"/>
    <property type="match status" value="1"/>
</dbReference>
<comment type="caution">
    <text evidence="2">The sequence shown here is derived from an EMBL/GenBank/DDBJ whole genome shotgun (WGS) entry which is preliminary data.</text>
</comment>
<dbReference type="Proteomes" id="UP000279372">
    <property type="component" value="Unassembled WGS sequence"/>
</dbReference>
<dbReference type="AlphaFoldDB" id="A0A3M3YIH9"/>
<dbReference type="Gene3D" id="3.40.50.920">
    <property type="match status" value="1"/>
</dbReference>
<reference evidence="2 3" key="1">
    <citation type="submission" date="2018-08" db="EMBL/GenBank/DDBJ databases">
        <title>Recombination of ecologically and evolutionarily significant loci maintains genetic cohesion in the Pseudomonas syringae species complex.</title>
        <authorList>
            <person name="Dillon M."/>
            <person name="Thakur S."/>
            <person name="Almeida R.N.D."/>
            <person name="Weir B.S."/>
            <person name="Guttman D.S."/>
        </authorList>
    </citation>
    <scope>NUCLEOTIDE SEQUENCE [LARGE SCALE GENOMIC DNA]</scope>
    <source>
        <strain evidence="2 3">ICMP 8902</strain>
    </source>
</reference>
<dbReference type="InterPro" id="IPR009014">
    <property type="entry name" value="Transketo_C/PFOR_II"/>
</dbReference>
<dbReference type="InterPro" id="IPR051157">
    <property type="entry name" value="PDH/Transketolase"/>
</dbReference>
<evidence type="ECO:0000313" key="3">
    <source>
        <dbReference type="Proteomes" id="UP000279372"/>
    </source>
</evidence>
<name>A0A3M3YIH9_9PSED</name>
<dbReference type="InterPro" id="IPR055152">
    <property type="entry name" value="Transketolase-like_C_2"/>
</dbReference>
<proteinExistence type="predicted"/>
<evidence type="ECO:0000313" key="2">
    <source>
        <dbReference type="EMBL" id="RMO81464.1"/>
    </source>
</evidence>
<gene>
    <name evidence="2" type="ORF">ALQ33_200174</name>
</gene>
<evidence type="ECO:0000259" key="1">
    <source>
        <dbReference type="Pfam" id="PF22613"/>
    </source>
</evidence>
<dbReference type="PANTHER" id="PTHR43825:SF3">
    <property type="entry name" value="PYRUVATE DEHYDROGENASE E1 COMPONENT"/>
    <property type="match status" value="1"/>
</dbReference>
<dbReference type="EMBL" id="RBQB01000316">
    <property type="protein sequence ID" value="RMO81464.1"/>
    <property type="molecule type" value="Genomic_DNA"/>
</dbReference>
<organism evidence="2 3">
    <name type="scientific">Pseudomonas syringae pv. philadelphi</name>
    <dbReference type="NCBI Taxonomy" id="251706"/>
    <lineage>
        <taxon>Bacteria</taxon>
        <taxon>Pseudomonadati</taxon>
        <taxon>Pseudomonadota</taxon>
        <taxon>Gammaproteobacteria</taxon>
        <taxon>Pseudomonadales</taxon>
        <taxon>Pseudomonadaceae</taxon>
        <taxon>Pseudomonas</taxon>
    </lineage>
</organism>
<feature type="domain" description="Transketolase-like C-terminal" evidence="1">
    <location>
        <begin position="2"/>
        <end position="92"/>
    </location>
</feature>
<dbReference type="PANTHER" id="PTHR43825">
    <property type="entry name" value="PYRUVATE DEHYDROGENASE E1 COMPONENT"/>
    <property type="match status" value="1"/>
</dbReference>
<dbReference type="SUPFAM" id="SSF52922">
    <property type="entry name" value="TK C-terminal domain-like"/>
    <property type="match status" value="1"/>
</dbReference>
<protein>
    <recommendedName>
        <fullName evidence="1">Transketolase-like C-terminal domain-containing protein</fullName>
    </recommendedName>
</protein>
<accession>A0A3M3YIH9</accession>